<gene>
    <name evidence="3" type="ORF">QVD17_27261</name>
</gene>
<dbReference type="Proteomes" id="UP001229421">
    <property type="component" value="Unassembled WGS sequence"/>
</dbReference>
<keyword evidence="4" id="KW-1185">Reference proteome</keyword>
<dbReference type="EMBL" id="JAUHHV010000007">
    <property type="protein sequence ID" value="KAK1418122.1"/>
    <property type="molecule type" value="Genomic_DNA"/>
</dbReference>
<evidence type="ECO:0000256" key="2">
    <source>
        <dbReference type="SAM" id="Phobius"/>
    </source>
</evidence>
<name>A0AAD8KCT4_TARER</name>
<proteinExistence type="predicted"/>
<comment type="caution">
    <text evidence="3">The sequence shown here is derived from an EMBL/GenBank/DDBJ whole genome shotgun (WGS) entry which is preliminary data.</text>
</comment>
<keyword evidence="2" id="KW-1133">Transmembrane helix</keyword>
<feature type="transmembrane region" description="Helical" evidence="2">
    <location>
        <begin position="6"/>
        <end position="26"/>
    </location>
</feature>
<feature type="compositionally biased region" description="Polar residues" evidence="1">
    <location>
        <begin position="53"/>
        <end position="63"/>
    </location>
</feature>
<evidence type="ECO:0000313" key="4">
    <source>
        <dbReference type="Proteomes" id="UP001229421"/>
    </source>
</evidence>
<accession>A0AAD8KCT4</accession>
<organism evidence="3 4">
    <name type="scientific">Tagetes erecta</name>
    <name type="common">African marigold</name>
    <dbReference type="NCBI Taxonomy" id="13708"/>
    <lineage>
        <taxon>Eukaryota</taxon>
        <taxon>Viridiplantae</taxon>
        <taxon>Streptophyta</taxon>
        <taxon>Embryophyta</taxon>
        <taxon>Tracheophyta</taxon>
        <taxon>Spermatophyta</taxon>
        <taxon>Magnoliopsida</taxon>
        <taxon>eudicotyledons</taxon>
        <taxon>Gunneridae</taxon>
        <taxon>Pentapetalae</taxon>
        <taxon>asterids</taxon>
        <taxon>campanulids</taxon>
        <taxon>Asterales</taxon>
        <taxon>Asteraceae</taxon>
        <taxon>Asteroideae</taxon>
        <taxon>Heliantheae alliance</taxon>
        <taxon>Tageteae</taxon>
        <taxon>Tagetes</taxon>
    </lineage>
</organism>
<evidence type="ECO:0000313" key="3">
    <source>
        <dbReference type="EMBL" id="KAK1418122.1"/>
    </source>
</evidence>
<evidence type="ECO:0000256" key="1">
    <source>
        <dbReference type="SAM" id="MobiDB-lite"/>
    </source>
</evidence>
<feature type="region of interest" description="Disordered" evidence="1">
    <location>
        <begin position="50"/>
        <end position="72"/>
    </location>
</feature>
<dbReference type="AlphaFoldDB" id="A0AAD8KCT4"/>
<sequence>MEAAAIATLVFIFAATALTVLITLCYKGGDRGGNNHHGQMMKKNIEHNKTTDHVVSSCRSRSQTNDDDIETGGADHIVMKNIGVSEPVAGYGGGGGS</sequence>
<reference evidence="3" key="1">
    <citation type="journal article" date="2023" name="bioRxiv">
        <title>Improved chromosome-level genome assembly for marigold (Tagetes erecta).</title>
        <authorList>
            <person name="Jiang F."/>
            <person name="Yuan L."/>
            <person name="Wang S."/>
            <person name="Wang H."/>
            <person name="Xu D."/>
            <person name="Wang A."/>
            <person name="Fan W."/>
        </authorList>
    </citation>
    <scope>NUCLEOTIDE SEQUENCE</scope>
    <source>
        <strain evidence="3">WSJ</strain>
        <tissue evidence="3">Leaf</tissue>
    </source>
</reference>
<keyword evidence="2" id="KW-0812">Transmembrane</keyword>
<protein>
    <submittedName>
        <fullName evidence="3">Uncharacterized protein</fullName>
    </submittedName>
</protein>
<keyword evidence="2" id="KW-0472">Membrane</keyword>